<organism evidence="1 2">
    <name type="scientific">Aspergillus flavus (strain ATCC 200026 / FGSC A1120 / IAM 13836 / NRRL 3357 / JCM 12722 / SRRC 167)</name>
    <dbReference type="NCBI Taxonomy" id="332952"/>
    <lineage>
        <taxon>Eukaryota</taxon>
        <taxon>Fungi</taxon>
        <taxon>Dikarya</taxon>
        <taxon>Ascomycota</taxon>
        <taxon>Pezizomycotina</taxon>
        <taxon>Eurotiomycetes</taxon>
        <taxon>Eurotiomycetidae</taxon>
        <taxon>Eurotiales</taxon>
        <taxon>Aspergillaceae</taxon>
        <taxon>Aspergillus</taxon>
        <taxon>Aspergillus subgen. Circumdati</taxon>
    </lineage>
</organism>
<sequence length="81" mass="8754">MIPQGRSYMHRVGLNTARHRDDSQAEPSALSNVCCGWLMVQSILVGKQSTKVGECQASYVHGTDGPLQQGALLLIETENGI</sequence>
<dbReference type="VEuPathDB" id="FungiDB:F9C07_8946"/>
<dbReference type="Proteomes" id="UP000596276">
    <property type="component" value="Chromosome 5"/>
</dbReference>
<protein>
    <submittedName>
        <fullName evidence="1">Uncharacterized protein</fullName>
    </submittedName>
</protein>
<evidence type="ECO:0000313" key="1">
    <source>
        <dbReference type="EMBL" id="QRD84692.1"/>
    </source>
</evidence>
<proteinExistence type="predicted"/>
<keyword evidence="2" id="KW-1185">Reference proteome</keyword>
<name>A0A7U2MJ77_ASPFN</name>
<evidence type="ECO:0000313" key="2">
    <source>
        <dbReference type="Proteomes" id="UP000596276"/>
    </source>
</evidence>
<gene>
    <name evidence="1" type="ORF">F9C07_8946</name>
</gene>
<accession>A0A7U2MJ77</accession>
<dbReference type="AlphaFoldDB" id="A0A7U2MJ77"/>
<dbReference type="EMBL" id="CP044621">
    <property type="protein sequence ID" value="QRD84692.1"/>
    <property type="molecule type" value="Genomic_DNA"/>
</dbReference>
<reference evidence="2" key="1">
    <citation type="journal article" date="2021" name="G3 (Bethesda)">
        <title>Chromosome assembled and annotated genome sequence of Aspergillus flavus NRRL 3357.</title>
        <authorList>
            <person name="Skerker J.M."/>
            <person name="Pianalto K.M."/>
            <person name="Mondo S.J."/>
            <person name="Yang K."/>
            <person name="Arkin A.P."/>
            <person name="Keller N.P."/>
            <person name="Grigoriev I.V."/>
            <person name="Louise Glass N.L."/>
        </authorList>
    </citation>
    <scope>NUCLEOTIDE SEQUENCE [LARGE SCALE GENOMIC DNA]</scope>
    <source>
        <strain evidence="2">ATCC 200026 / FGSC A1120 / IAM 13836 / NRRL 3357 / JCM 12722 / SRRC 167</strain>
    </source>
</reference>